<name>A0A1I2H855_9GAMM</name>
<dbReference type="SUPFAM" id="SSF57938">
    <property type="entry name" value="DnaJ/Hsp40 cysteine-rich domain"/>
    <property type="match status" value="1"/>
</dbReference>
<keyword evidence="2" id="KW-1185">Reference proteome</keyword>
<gene>
    <name evidence="1" type="ORF">SAMN02799615_02865</name>
</gene>
<sequence>MNVRKLLARLNPSIARFEVHHGGQPELTPQDIAGALGMIDDRLAREVLCTVWWPDGAQLQRAELDRIVREAQLREWMRLRRELEAAKLALHVAQDDIDGTYGTRAGQRATLQRATETLDEVKARQWPAVGPIYRAVRVAVLAELATPSLCPHCEGRGEVFVQDRLLICQHCEGHGRTPVSDRKRAAMIERDEAGYRRVWRPVYEWTLALCAGAETRGARALERALAPA</sequence>
<dbReference type="InterPro" id="IPR038500">
    <property type="entry name" value="Antitermination_sf"/>
</dbReference>
<reference evidence="2" key="1">
    <citation type="submission" date="2016-10" db="EMBL/GenBank/DDBJ databases">
        <authorList>
            <person name="Varghese N."/>
            <person name="Submissions S."/>
        </authorList>
    </citation>
    <scope>NUCLEOTIDE SEQUENCE [LARGE SCALE GENOMIC DNA]</scope>
    <source>
        <strain evidence="2">UNC178MFTsu3.1</strain>
    </source>
</reference>
<evidence type="ECO:0000313" key="1">
    <source>
        <dbReference type="EMBL" id="SFF25167.1"/>
    </source>
</evidence>
<dbReference type="RefSeq" id="WP_035323203.1">
    <property type="nucleotide sequence ID" value="NZ_FONH01000011.1"/>
</dbReference>
<dbReference type="EMBL" id="FONH01000011">
    <property type="protein sequence ID" value="SFF25167.1"/>
    <property type="molecule type" value="Genomic_DNA"/>
</dbReference>
<dbReference type="InterPro" id="IPR036410">
    <property type="entry name" value="HSP_DnaJ_Cys-rich_dom_sf"/>
</dbReference>
<dbReference type="Gene3D" id="1.10.274.110">
    <property type="match status" value="1"/>
</dbReference>
<protein>
    <submittedName>
        <fullName evidence="1">Uncharacterized protein</fullName>
    </submittedName>
</protein>
<dbReference type="STRING" id="500610.SAMN02799615_02865"/>
<organism evidence="1 2">
    <name type="scientific">Dyella marensis</name>
    <dbReference type="NCBI Taxonomy" id="500610"/>
    <lineage>
        <taxon>Bacteria</taxon>
        <taxon>Pseudomonadati</taxon>
        <taxon>Pseudomonadota</taxon>
        <taxon>Gammaproteobacteria</taxon>
        <taxon>Lysobacterales</taxon>
        <taxon>Rhodanobacteraceae</taxon>
        <taxon>Dyella</taxon>
    </lineage>
</organism>
<dbReference type="AlphaFoldDB" id="A0A1I2H855"/>
<dbReference type="Proteomes" id="UP000199477">
    <property type="component" value="Unassembled WGS sequence"/>
</dbReference>
<accession>A0A1I2H855</accession>
<evidence type="ECO:0000313" key="2">
    <source>
        <dbReference type="Proteomes" id="UP000199477"/>
    </source>
</evidence>
<proteinExistence type="predicted"/>